<dbReference type="Proteomes" id="UP001162992">
    <property type="component" value="Chromosome 1"/>
</dbReference>
<dbReference type="EMBL" id="CM055092">
    <property type="protein sequence ID" value="KAJ7569937.1"/>
    <property type="molecule type" value="Genomic_DNA"/>
</dbReference>
<sequence length="406" mass="45015">MESLIMRCTVFNVLFVLLTCLNLCFSARLNPDIIIRSRDGSQQPATPSLCAIMVQIYEYPCEEHVVTTPDGFQLPIHHIPHGISGSTGSSQATVVLQHGLAQGAENFMLNGPSESLAFILADAGFDVWVGNTRTTMWSPGNVELSPNTQSYWNWSFDQLISYDLPTMLQYVYSTTGNKIHYIGHSQGSLIALGALSQDTSLTDLFAASVLLSPVAYLNNSQSIFAKDAADLYLDKLFDLAGIQEFNPLQGIGVKLLDLVCASANFACRAFWAPSTYLNYSRVAYYMQYEPQPTSTINIRHYAQMVRSGLLQKFDYGTTGNRLQYSQENPPIYDVSKIPSQVSLLLAYGGKDALADVTDVQKLIQNLNCQVQTLFMPQYGHSDFILGTKANEDVYQPIIKYLRANSL</sequence>
<gene>
    <name evidence="1" type="ORF">O6H91_01G101000</name>
</gene>
<keyword evidence="2" id="KW-1185">Reference proteome</keyword>
<evidence type="ECO:0000313" key="1">
    <source>
        <dbReference type="EMBL" id="KAJ7569937.1"/>
    </source>
</evidence>
<proteinExistence type="predicted"/>
<accession>A0ACC2ETU4</accession>
<protein>
    <submittedName>
        <fullName evidence="1">Uncharacterized protein</fullName>
    </submittedName>
</protein>
<name>A0ACC2ETU4_DIPCM</name>
<comment type="caution">
    <text evidence="1">The sequence shown here is derived from an EMBL/GenBank/DDBJ whole genome shotgun (WGS) entry which is preliminary data.</text>
</comment>
<evidence type="ECO:0000313" key="2">
    <source>
        <dbReference type="Proteomes" id="UP001162992"/>
    </source>
</evidence>
<organism evidence="1 2">
    <name type="scientific">Diphasiastrum complanatum</name>
    <name type="common">Issler's clubmoss</name>
    <name type="synonym">Lycopodium complanatum</name>
    <dbReference type="NCBI Taxonomy" id="34168"/>
    <lineage>
        <taxon>Eukaryota</taxon>
        <taxon>Viridiplantae</taxon>
        <taxon>Streptophyta</taxon>
        <taxon>Embryophyta</taxon>
        <taxon>Tracheophyta</taxon>
        <taxon>Lycopodiopsida</taxon>
        <taxon>Lycopodiales</taxon>
        <taxon>Lycopodiaceae</taxon>
        <taxon>Lycopodioideae</taxon>
        <taxon>Diphasiastrum</taxon>
    </lineage>
</organism>
<reference evidence="2" key="1">
    <citation type="journal article" date="2024" name="Proc. Natl. Acad. Sci. U.S.A.">
        <title>Extraordinary preservation of gene collinearity over three hundred million years revealed in homosporous lycophytes.</title>
        <authorList>
            <person name="Li C."/>
            <person name="Wickell D."/>
            <person name="Kuo L.Y."/>
            <person name="Chen X."/>
            <person name="Nie B."/>
            <person name="Liao X."/>
            <person name="Peng D."/>
            <person name="Ji J."/>
            <person name="Jenkins J."/>
            <person name="Williams M."/>
            <person name="Shu S."/>
            <person name="Plott C."/>
            <person name="Barry K."/>
            <person name="Rajasekar S."/>
            <person name="Grimwood J."/>
            <person name="Han X."/>
            <person name="Sun S."/>
            <person name="Hou Z."/>
            <person name="He W."/>
            <person name="Dai G."/>
            <person name="Sun C."/>
            <person name="Schmutz J."/>
            <person name="Leebens-Mack J.H."/>
            <person name="Li F.W."/>
            <person name="Wang L."/>
        </authorList>
    </citation>
    <scope>NUCLEOTIDE SEQUENCE [LARGE SCALE GENOMIC DNA]</scope>
    <source>
        <strain evidence="2">cv. PW_Plant_1</strain>
    </source>
</reference>